<sequence>MIIQYQHTIKITQRTLILIIVWYLIMLTVLDAQPIPNEFFQFKSQKLLYDAGENWETLTLFGPVRFQHDNASQKLNADSLYIKARAGVYSRNNGVAVYGFGHFTYQKYFFGYLYPRIVNEGNTFQRYSGIPRDISRS</sequence>
<evidence type="ECO:0000313" key="1">
    <source>
        <dbReference type="EMBL" id="SVD35930.1"/>
    </source>
</evidence>
<proteinExistence type="predicted"/>
<organism evidence="1">
    <name type="scientific">marine metagenome</name>
    <dbReference type="NCBI Taxonomy" id="408172"/>
    <lineage>
        <taxon>unclassified sequences</taxon>
        <taxon>metagenomes</taxon>
        <taxon>ecological metagenomes</taxon>
    </lineage>
</organism>
<reference evidence="1" key="1">
    <citation type="submission" date="2018-05" db="EMBL/GenBank/DDBJ databases">
        <authorList>
            <person name="Lanie J.A."/>
            <person name="Ng W.-L."/>
            <person name="Kazmierczak K.M."/>
            <person name="Andrzejewski T.M."/>
            <person name="Davidsen T.M."/>
            <person name="Wayne K.J."/>
            <person name="Tettelin H."/>
            <person name="Glass J.I."/>
            <person name="Rusch D."/>
            <person name="Podicherti R."/>
            <person name="Tsui H.-C.T."/>
            <person name="Winkler M.E."/>
        </authorList>
    </citation>
    <scope>NUCLEOTIDE SEQUENCE</scope>
</reference>
<dbReference type="EMBL" id="UINC01145663">
    <property type="protein sequence ID" value="SVD35930.1"/>
    <property type="molecule type" value="Genomic_DNA"/>
</dbReference>
<gene>
    <name evidence="1" type="ORF">METZ01_LOCUS388784</name>
</gene>
<name>A0A382UNY5_9ZZZZ</name>
<dbReference type="AlphaFoldDB" id="A0A382UNY5"/>
<accession>A0A382UNY5</accession>
<protein>
    <submittedName>
        <fullName evidence="1">Uncharacterized protein</fullName>
    </submittedName>
</protein>
<feature type="non-terminal residue" evidence="1">
    <location>
        <position position="137"/>
    </location>
</feature>